<keyword evidence="9" id="KW-1185">Reference proteome</keyword>
<comment type="subcellular location">
    <subcellularLocation>
        <location evidence="1">Membrane</location>
        <topology evidence="1">Multi-pass membrane protein</topology>
    </subcellularLocation>
</comment>
<protein>
    <recommendedName>
        <fullName evidence="6">Protein DETOXIFICATION</fullName>
    </recommendedName>
    <alternativeName>
        <fullName evidence="6">Multidrug and toxic compound extrusion protein</fullName>
    </alternativeName>
</protein>
<reference evidence="8" key="1">
    <citation type="submission" date="2020-05" db="EMBL/GenBank/DDBJ databases">
        <title>WGS assembly of Panicum virgatum.</title>
        <authorList>
            <person name="Lovell J.T."/>
            <person name="Jenkins J."/>
            <person name="Shu S."/>
            <person name="Juenger T.E."/>
            <person name="Schmutz J."/>
        </authorList>
    </citation>
    <scope>NUCLEOTIDE SEQUENCE</scope>
    <source>
        <strain evidence="8">AP13</strain>
    </source>
</reference>
<evidence type="ECO:0000313" key="9">
    <source>
        <dbReference type="Proteomes" id="UP000823388"/>
    </source>
</evidence>
<feature type="compositionally biased region" description="Basic and acidic residues" evidence="7">
    <location>
        <begin position="505"/>
        <end position="514"/>
    </location>
</feature>
<dbReference type="OrthoDB" id="2126698at2759"/>
<evidence type="ECO:0000256" key="4">
    <source>
        <dbReference type="ARBA" id="ARBA00022989"/>
    </source>
</evidence>
<dbReference type="GO" id="GO:1990961">
    <property type="term" value="P:xenobiotic detoxification by transmembrane export across the plasma membrane"/>
    <property type="evidence" value="ECO:0007669"/>
    <property type="project" value="InterPro"/>
</dbReference>
<name>A0A8T0N685_PANVG</name>
<dbReference type="GO" id="GO:0016020">
    <property type="term" value="C:membrane"/>
    <property type="evidence" value="ECO:0007669"/>
    <property type="project" value="UniProtKB-SubCell"/>
</dbReference>
<organism evidence="8 9">
    <name type="scientific">Panicum virgatum</name>
    <name type="common">Blackwell switchgrass</name>
    <dbReference type="NCBI Taxonomy" id="38727"/>
    <lineage>
        <taxon>Eukaryota</taxon>
        <taxon>Viridiplantae</taxon>
        <taxon>Streptophyta</taxon>
        <taxon>Embryophyta</taxon>
        <taxon>Tracheophyta</taxon>
        <taxon>Spermatophyta</taxon>
        <taxon>Magnoliopsida</taxon>
        <taxon>Liliopsida</taxon>
        <taxon>Poales</taxon>
        <taxon>Poaceae</taxon>
        <taxon>PACMAD clade</taxon>
        <taxon>Panicoideae</taxon>
        <taxon>Panicodae</taxon>
        <taxon>Paniceae</taxon>
        <taxon>Panicinae</taxon>
        <taxon>Panicum</taxon>
        <taxon>Panicum sect. Hiantes</taxon>
    </lineage>
</organism>
<dbReference type="GO" id="GO:0015297">
    <property type="term" value="F:antiporter activity"/>
    <property type="evidence" value="ECO:0007669"/>
    <property type="project" value="InterPro"/>
</dbReference>
<dbReference type="CDD" id="cd13132">
    <property type="entry name" value="MATE_eukaryotic"/>
    <property type="match status" value="1"/>
</dbReference>
<feature type="transmembrane region" description="Helical" evidence="6">
    <location>
        <begin position="433"/>
        <end position="453"/>
    </location>
</feature>
<dbReference type="GO" id="GO:0042910">
    <property type="term" value="F:xenobiotic transmembrane transporter activity"/>
    <property type="evidence" value="ECO:0007669"/>
    <property type="project" value="InterPro"/>
</dbReference>
<keyword evidence="3 6" id="KW-0812">Transmembrane</keyword>
<evidence type="ECO:0000313" key="8">
    <source>
        <dbReference type="EMBL" id="KAG2544368.1"/>
    </source>
</evidence>
<feature type="transmembrane region" description="Helical" evidence="6">
    <location>
        <begin position="320"/>
        <end position="344"/>
    </location>
</feature>
<proteinExistence type="inferred from homology"/>
<comment type="caution">
    <text evidence="6">Lacks conserved residue(s) required for the propagation of feature annotation.</text>
</comment>
<keyword evidence="4 6" id="KW-1133">Transmembrane helix</keyword>
<feature type="region of interest" description="Disordered" evidence="7">
    <location>
        <begin position="501"/>
        <end position="522"/>
    </location>
</feature>
<gene>
    <name evidence="8" type="ORF">PVAP13_9KG023300</name>
</gene>
<dbReference type="AlphaFoldDB" id="A0A8T0N685"/>
<dbReference type="Pfam" id="PF01554">
    <property type="entry name" value="MatE"/>
    <property type="match status" value="2"/>
</dbReference>
<dbReference type="PANTHER" id="PTHR11206">
    <property type="entry name" value="MULTIDRUG RESISTANCE PROTEIN"/>
    <property type="match status" value="1"/>
</dbReference>
<evidence type="ECO:0000256" key="5">
    <source>
        <dbReference type="ARBA" id="ARBA00023136"/>
    </source>
</evidence>
<keyword evidence="5 6" id="KW-0472">Membrane</keyword>
<dbReference type="InterPro" id="IPR002528">
    <property type="entry name" value="MATE_fam"/>
</dbReference>
<evidence type="ECO:0000256" key="1">
    <source>
        <dbReference type="ARBA" id="ARBA00004141"/>
    </source>
</evidence>
<dbReference type="Proteomes" id="UP000823388">
    <property type="component" value="Chromosome 9K"/>
</dbReference>
<evidence type="ECO:0000256" key="3">
    <source>
        <dbReference type="ARBA" id="ARBA00022692"/>
    </source>
</evidence>
<dbReference type="EMBL" id="CM029053">
    <property type="protein sequence ID" value="KAG2544368.1"/>
    <property type="molecule type" value="Genomic_DNA"/>
</dbReference>
<feature type="transmembrane region" description="Helical" evidence="6">
    <location>
        <begin position="364"/>
        <end position="383"/>
    </location>
</feature>
<feature type="transmembrane region" description="Helical" evidence="6">
    <location>
        <begin position="142"/>
        <end position="161"/>
    </location>
</feature>
<feature type="transmembrane region" description="Helical" evidence="6">
    <location>
        <begin position="239"/>
        <end position="260"/>
    </location>
</feature>
<comment type="caution">
    <text evidence="8">The sequence shown here is derived from an EMBL/GenBank/DDBJ whole genome shotgun (WGS) entry which is preliminary data.</text>
</comment>
<dbReference type="NCBIfam" id="TIGR00797">
    <property type="entry name" value="matE"/>
    <property type="match status" value="1"/>
</dbReference>
<feature type="transmembrane region" description="Helical" evidence="6">
    <location>
        <begin position="209"/>
        <end position="227"/>
    </location>
</feature>
<evidence type="ECO:0000256" key="6">
    <source>
        <dbReference type="RuleBase" id="RU004914"/>
    </source>
</evidence>
<evidence type="ECO:0000256" key="2">
    <source>
        <dbReference type="ARBA" id="ARBA00010199"/>
    </source>
</evidence>
<accession>A0A8T0N685</accession>
<feature type="transmembrane region" description="Helical" evidence="6">
    <location>
        <begin position="67"/>
        <end position="90"/>
    </location>
</feature>
<sequence length="533" mass="55771">MSVCVYVQIKKGTACTRIHHISSPSLAPFPNYYLSRTSAIEFALHSGLAMAKPISAVAAEVRAQRGIALPLIAMNLTWFAKLAVSTAFLGRLGDLELAAGTLGYSFANVTGFAVLTGLCGAMEPICGQAHGARNVALLRRTLLMATLMLLAASVPIALLWARVDAVLLRLGQQPDIAAAARAYVLGLLPDLAVTSLLSPLRAYLSSQEVTLPTLVAAALGLALHIPLTVRLSARMGIRGVAAAVWLSDLAVAAMLAAYVAAYELILRGRVRDTDTTTTSWLALLRLALPCCLNTCLEWWSYEILVLLTGRLPDARRMVAVVAVTLNLDYLLFAGMLSLSVSASVRVSNELGAGDAALARRAARVSVAGGAVAGVAGGLLMLAARRPWARLYTRSPEVRDGVARAMEVMAALEVVNFPLNVCGGIVRGTARPLLGMYAVVAGFYVVALPVGVALGFKARLGLEGLLAGFLVGAAASLAVLVAVIVRMDWAAEADKARRRAAGGGAIRDRDEDSNKHAAPAAPLSSDCNCNAAVC</sequence>
<dbReference type="InterPro" id="IPR045069">
    <property type="entry name" value="MATE_euk"/>
</dbReference>
<comment type="similarity">
    <text evidence="2 6">Belongs to the multi antimicrobial extrusion (MATE) (TC 2.A.66.1) family.</text>
</comment>
<evidence type="ECO:0000256" key="7">
    <source>
        <dbReference type="SAM" id="MobiDB-lite"/>
    </source>
</evidence>
<feature type="transmembrane region" description="Helical" evidence="6">
    <location>
        <begin position="102"/>
        <end position="121"/>
    </location>
</feature>
<feature type="transmembrane region" description="Helical" evidence="6">
    <location>
        <begin position="465"/>
        <end position="488"/>
    </location>
</feature>